<evidence type="ECO:0000313" key="4">
    <source>
        <dbReference type="EMBL" id="MCY1722658.1"/>
    </source>
</evidence>
<dbReference type="EMBL" id="JAPOHD010000062">
    <property type="protein sequence ID" value="MCY1722658.1"/>
    <property type="molecule type" value="Genomic_DNA"/>
</dbReference>
<evidence type="ECO:0000313" key="5">
    <source>
        <dbReference type="Proteomes" id="UP001145087"/>
    </source>
</evidence>
<accession>A0A9X3F8V2</accession>
<dbReference type="Proteomes" id="UP001145087">
    <property type="component" value="Unassembled WGS sequence"/>
</dbReference>
<dbReference type="GO" id="GO:0042274">
    <property type="term" value="P:ribosomal small subunit biogenesis"/>
    <property type="evidence" value="ECO:0007669"/>
    <property type="project" value="UniProtKB-UniRule"/>
</dbReference>
<dbReference type="InterPro" id="IPR002676">
    <property type="entry name" value="RimM_N"/>
</dbReference>
<dbReference type="GO" id="GO:0043022">
    <property type="term" value="F:ribosome binding"/>
    <property type="evidence" value="ECO:0007669"/>
    <property type="project" value="InterPro"/>
</dbReference>
<comment type="domain">
    <text evidence="1">The PRC barrel domain binds ribosomal protein uS19.</text>
</comment>
<dbReference type="InterPro" id="IPR036976">
    <property type="entry name" value="RimM_N_sf"/>
</dbReference>
<protein>
    <recommendedName>
        <fullName evidence="1">Ribosome maturation factor RimM</fullName>
    </recommendedName>
</protein>
<keyword evidence="1" id="KW-0698">rRNA processing</keyword>
<name>A0A9X3F8V2_9BACT</name>
<comment type="function">
    <text evidence="1">An accessory protein needed during the final step in the assembly of 30S ribosomal subunit, possibly for assembly of the head region. Essential for efficient processing of 16S rRNA. May be needed both before and after RbfA during the maturation of 16S rRNA. It has affinity for free ribosomal 30S subunits but not for 70S ribosomes.</text>
</comment>
<gene>
    <name evidence="1" type="primary">rimM</name>
    <name evidence="4" type="ORF">OU798_20075</name>
</gene>
<dbReference type="InterPro" id="IPR009000">
    <property type="entry name" value="Transl_B-barrel_sf"/>
</dbReference>
<dbReference type="Pfam" id="PF24986">
    <property type="entry name" value="PRC_RimM"/>
    <property type="match status" value="1"/>
</dbReference>
<dbReference type="GO" id="GO:0005737">
    <property type="term" value="C:cytoplasm"/>
    <property type="evidence" value="ECO:0007669"/>
    <property type="project" value="UniProtKB-SubCell"/>
</dbReference>
<dbReference type="RefSeq" id="WP_343334983.1">
    <property type="nucleotide sequence ID" value="NZ_JAPOHD010000062.1"/>
</dbReference>
<dbReference type="Gene3D" id="2.40.30.60">
    <property type="entry name" value="RimM"/>
    <property type="match status" value="1"/>
</dbReference>
<dbReference type="SUPFAM" id="SSF50447">
    <property type="entry name" value="Translation proteins"/>
    <property type="match status" value="1"/>
</dbReference>
<comment type="caution">
    <text evidence="4">The sequence shown here is derived from an EMBL/GenBank/DDBJ whole genome shotgun (WGS) entry which is preliminary data.</text>
</comment>
<evidence type="ECO:0000259" key="3">
    <source>
        <dbReference type="Pfam" id="PF24986"/>
    </source>
</evidence>
<dbReference type="GO" id="GO:0006364">
    <property type="term" value="P:rRNA processing"/>
    <property type="evidence" value="ECO:0007669"/>
    <property type="project" value="UniProtKB-UniRule"/>
</dbReference>
<dbReference type="InterPro" id="IPR011961">
    <property type="entry name" value="RimM"/>
</dbReference>
<feature type="domain" description="RimM N-terminal" evidence="2">
    <location>
        <begin position="12"/>
        <end position="95"/>
    </location>
</feature>
<keyword evidence="1" id="KW-0143">Chaperone</keyword>
<dbReference type="InterPro" id="IPR056792">
    <property type="entry name" value="PRC_RimM"/>
</dbReference>
<comment type="subcellular location">
    <subcellularLocation>
        <location evidence="1">Cytoplasm</location>
    </subcellularLocation>
</comment>
<dbReference type="SUPFAM" id="SSF50346">
    <property type="entry name" value="PRC-barrel domain"/>
    <property type="match status" value="1"/>
</dbReference>
<dbReference type="Pfam" id="PF01782">
    <property type="entry name" value="RimM"/>
    <property type="match status" value="1"/>
</dbReference>
<keyword evidence="1" id="KW-0690">Ribosome biogenesis</keyword>
<dbReference type="GO" id="GO:0005840">
    <property type="term" value="C:ribosome"/>
    <property type="evidence" value="ECO:0007669"/>
    <property type="project" value="InterPro"/>
</dbReference>
<organism evidence="4 5">
    <name type="scientific">Draconibacterium aestuarii</name>
    <dbReference type="NCBI Taxonomy" id="2998507"/>
    <lineage>
        <taxon>Bacteria</taxon>
        <taxon>Pseudomonadati</taxon>
        <taxon>Bacteroidota</taxon>
        <taxon>Bacteroidia</taxon>
        <taxon>Marinilabiliales</taxon>
        <taxon>Prolixibacteraceae</taxon>
        <taxon>Draconibacterium</taxon>
    </lineage>
</organism>
<feature type="domain" description="Ribosome maturation factor RimM PRC barrel" evidence="3">
    <location>
        <begin position="108"/>
        <end position="172"/>
    </location>
</feature>
<proteinExistence type="inferred from homology"/>
<dbReference type="HAMAP" id="MF_00014">
    <property type="entry name" value="Ribosome_mat_RimM"/>
    <property type="match status" value="1"/>
</dbReference>
<comment type="subunit">
    <text evidence="1">Binds ribosomal protein uS19.</text>
</comment>
<evidence type="ECO:0000256" key="1">
    <source>
        <dbReference type="HAMAP-Rule" id="MF_00014"/>
    </source>
</evidence>
<keyword evidence="5" id="KW-1185">Reference proteome</keyword>
<dbReference type="AlphaFoldDB" id="A0A9X3F8V2"/>
<sequence length="175" mass="19814">METIPKADCEKIGFFRKTHGVHGDVVLEYETHFEYSIEETDHFFVELEGLLVPFFIAADGFRFTTAKSAIVSLDWVDTEKYAKRLIGSSVYLYKSAIIDEPDESESMLEGFLLIDEQLGEIGMINQVDDYSGNIVLTVNYRGNEILVPYNDEIAVAMDETLKTITLKLPEGILED</sequence>
<reference evidence="4" key="1">
    <citation type="submission" date="2022-11" db="EMBL/GenBank/DDBJ databases">
        <title>Marilongibacter aestuarii gen. nov., sp. nov., isolated from tidal flat sediment.</title>
        <authorList>
            <person name="Jiayan W."/>
        </authorList>
    </citation>
    <scope>NUCLEOTIDE SEQUENCE</scope>
    <source>
        <strain evidence="4">Z1-6</strain>
    </source>
</reference>
<comment type="similarity">
    <text evidence="1">Belongs to the RimM family.</text>
</comment>
<keyword evidence="1" id="KW-0963">Cytoplasm</keyword>
<evidence type="ECO:0000259" key="2">
    <source>
        <dbReference type="Pfam" id="PF01782"/>
    </source>
</evidence>
<dbReference type="InterPro" id="IPR011033">
    <property type="entry name" value="PRC_barrel-like_sf"/>
</dbReference>